<dbReference type="WBParaSite" id="EgrG_000418700">
    <property type="protein sequence ID" value="EgrG_000418700"/>
    <property type="gene ID" value="EgrG_000418700"/>
</dbReference>
<feature type="compositionally biased region" description="Low complexity" evidence="1">
    <location>
        <begin position="13"/>
        <end position="32"/>
    </location>
</feature>
<evidence type="ECO:0000256" key="1">
    <source>
        <dbReference type="SAM" id="MobiDB-lite"/>
    </source>
</evidence>
<gene>
    <name evidence="4" type="primary">EGR_09265</name>
    <name evidence="2" type="ORF">EgrG_000418700</name>
</gene>
<proteinExistence type="predicted"/>
<evidence type="ECO:0000313" key="2">
    <source>
        <dbReference type="EMBL" id="CDS23860.1"/>
    </source>
</evidence>
<feature type="compositionally biased region" description="Low complexity" evidence="1">
    <location>
        <begin position="71"/>
        <end position="93"/>
    </location>
</feature>
<dbReference type="AlphaFoldDB" id="A0A068WVN1"/>
<dbReference type="EMBL" id="LK028594">
    <property type="protein sequence ID" value="CDS23860.1"/>
    <property type="molecule type" value="Genomic_DNA"/>
</dbReference>
<dbReference type="OrthoDB" id="10307844at2759"/>
<reference evidence="4" key="3">
    <citation type="submission" date="2020-10" db="UniProtKB">
        <authorList>
            <consortium name="WormBaseParasite"/>
        </authorList>
    </citation>
    <scope>IDENTIFICATION</scope>
</reference>
<protein>
    <submittedName>
        <fullName evidence="2 4">Expressed conserved protein</fullName>
    </submittedName>
</protein>
<dbReference type="Proteomes" id="UP000492820">
    <property type="component" value="Unassembled WGS sequence"/>
</dbReference>
<evidence type="ECO:0000313" key="3">
    <source>
        <dbReference type="Proteomes" id="UP000492820"/>
    </source>
</evidence>
<accession>A0A068WVN1</accession>
<name>A0A068WVN1_ECHGR</name>
<evidence type="ECO:0000313" key="4">
    <source>
        <dbReference type="WBParaSite" id="EgrG_000418700"/>
    </source>
</evidence>
<feature type="region of interest" description="Disordered" evidence="1">
    <location>
        <begin position="1"/>
        <end position="34"/>
    </location>
</feature>
<reference evidence="2" key="2">
    <citation type="submission" date="2014-06" db="EMBL/GenBank/DDBJ databases">
        <authorList>
            <person name="Aslett M."/>
        </authorList>
    </citation>
    <scope>NUCLEOTIDE SEQUENCE</scope>
</reference>
<sequence length="280" mass="32052">MSQSSGDTKEWEVLSSASTDESSDESVSVPDSPIKSFEVLSAPVWVLRRWNSVPANLNYGLEAESDSNEGSPSRTTSPAESETPSETESTGEPVDFSVPRECEQAWDSEHTTSEEYTDDTNLTSIPYPDYLSESEEMVLPFQIKSAPDVNTVLHEIIETVVSVRSPASMQQIFLVVNNPDVFKSMEAVARISYLQWFAFFCNFWPIAMERYRCNFWALPASLLQQYGRFFKSTEELCPSRYPMMKQLLKPRLQKILDFDPYNRYVYQLLCFTYRAVFLFA</sequence>
<feature type="region of interest" description="Disordered" evidence="1">
    <location>
        <begin position="62"/>
        <end position="98"/>
    </location>
</feature>
<organism evidence="2">
    <name type="scientific">Echinococcus granulosus</name>
    <name type="common">Hydatid tapeworm</name>
    <dbReference type="NCBI Taxonomy" id="6210"/>
    <lineage>
        <taxon>Eukaryota</taxon>
        <taxon>Metazoa</taxon>
        <taxon>Spiralia</taxon>
        <taxon>Lophotrochozoa</taxon>
        <taxon>Platyhelminthes</taxon>
        <taxon>Cestoda</taxon>
        <taxon>Eucestoda</taxon>
        <taxon>Cyclophyllidea</taxon>
        <taxon>Taeniidae</taxon>
        <taxon>Echinococcus</taxon>
        <taxon>Echinococcus granulosus group</taxon>
    </lineage>
</organism>
<reference evidence="2 3" key="1">
    <citation type="journal article" date="2013" name="Nature">
        <title>The genomes of four tapeworm species reveal adaptations to parasitism.</title>
        <authorList>
            <person name="Tsai I.J."/>
            <person name="Zarowiecki M."/>
            <person name="Holroyd N."/>
            <person name="Garciarrubio A."/>
            <person name="Sanchez-Flores A."/>
            <person name="Brooks K.L."/>
            <person name="Tracey A."/>
            <person name="Bobes R.J."/>
            <person name="Fragoso G."/>
            <person name="Sciutto E."/>
            <person name="Aslett M."/>
            <person name="Beasley H."/>
            <person name="Bennett H.M."/>
            <person name="Cai J."/>
            <person name="Camicia F."/>
            <person name="Clark R."/>
            <person name="Cucher M."/>
            <person name="De Silva N."/>
            <person name="Day T.A."/>
            <person name="Deplazes P."/>
            <person name="Estrada K."/>
            <person name="Fernandez C."/>
            <person name="Holland P.W."/>
            <person name="Hou J."/>
            <person name="Hu S."/>
            <person name="Huckvale T."/>
            <person name="Hung S.S."/>
            <person name="Kamenetzky L."/>
            <person name="Keane J.A."/>
            <person name="Kiss F."/>
            <person name="Koziol U."/>
            <person name="Lambert O."/>
            <person name="Liu K."/>
            <person name="Luo X."/>
            <person name="Luo Y."/>
            <person name="Macchiaroli N."/>
            <person name="Nichol S."/>
            <person name="Paps J."/>
            <person name="Parkinson J."/>
            <person name="Pouchkina-Stantcheva N."/>
            <person name="Riddiford N."/>
            <person name="Rosenzvit M."/>
            <person name="Salinas G."/>
            <person name="Wasmuth J.D."/>
            <person name="Zamanian M."/>
            <person name="Zheng Y."/>
            <person name="Cai X."/>
            <person name="Soberon X."/>
            <person name="Olson P.D."/>
            <person name="Laclette J.P."/>
            <person name="Brehm K."/>
            <person name="Berriman M."/>
            <person name="Garciarrubio A."/>
            <person name="Bobes R.J."/>
            <person name="Fragoso G."/>
            <person name="Sanchez-Flores A."/>
            <person name="Estrada K."/>
            <person name="Cevallos M.A."/>
            <person name="Morett E."/>
            <person name="Gonzalez V."/>
            <person name="Portillo T."/>
            <person name="Ochoa-Leyva A."/>
            <person name="Jose M.V."/>
            <person name="Sciutto E."/>
            <person name="Landa A."/>
            <person name="Jimenez L."/>
            <person name="Valdes V."/>
            <person name="Carrero J.C."/>
            <person name="Larralde C."/>
            <person name="Morales-Montor J."/>
            <person name="Limon-Lason J."/>
            <person name="Soberon X."/>
            <person name="Laclette J.P."/>
        </authorList>
    </citation>
    <scope>NUCLEOTIDE SEQUENCE [LARGE SCALE GENOMIC DNA]</scope>
</reference>